<dbReference type="STRING" id="670386.D3AYY3"/>
<dbReference type="PRINTS" id="PR01176">
    <property type="entry name" value="GABABRECEPTR"/>
</dbReference>
<evidence type="ECO:0000256" key="4">
    <source>
        <dbReference type="ARBA" id="ARBA00022692"/>
    </source>
</evidence>
<feature type="transmembrane region" description="Helical" evidence="12">
    <location>
        <begin position="472"/>
        <end position="493"/>
    </location>
</feature>
<dbReference type="FunCoup" id="D3AYY3">
    <property type="interactions" value="32"/>
</dbReference>
<keyword evidence="8 12" id="KW-0472">Membrane</keyword>
<evidence type="ECO:0000256" key="11">
    <source>
        <dbReference type="ARBA" id="ARBA00023224"/>
    </source>
</evidence>
<evidence type="ECO:0000256" key="7">
    <source>
        <dbReference type="ARBA" id="ARBA00023040"/>
    </source>
</evidence>
<dbReference type="OMA" id="YEYTQNC"/>
<evidence type="ECO:0000313" key="15">
    <source>
        <dbReference type="Proteomes" id="UP000001396"/>
    </source>
</evidence>
<evidence type="ECO:0000256" key="5">
    <source>
        <dbReference type="ARBA" id="ARBA00022729"/>
    </source>
</evidence>
<evidence type="ECO:0000313" key="14">
    <source>
        <dbReference type="EMBL" id="EFA85673.1"/>
    </source>
</evidence>
<comment type="subcellular location">
    <subcellularLocation>
        <location evidence="1">Membrane</location>
        <topology evidence="1">Multi-pass membrane protein</topology>
    </subcellularLocation>
</comment>
<feature type="transmembrane region" description="Helical" evidence="12">
    <location>
        <begin position="395"/>
        <end position="416"/>
    </location>
</feature>
<keyword evidence="9 14" id="KW-0675">Receptor</keyword>
<dbReference type="InParanoid" id="D3AYY3"/>
<keyword evidence="15" id="KW-1185">Reference proteome</keyword>
<comment type="caution">
    <text evidence="14">The sequence shown here is derived from an EMBL/GenBank/DDBJ whole genome shotgun (WGS) entry which is preliminary data.</text>
</comment>
<proteinExistence type="inferred from homology"/>
<dbReference type="CDD" id="cd15047">
    <property type="entry name" value="7tmC_GABA-B-like"/>
    <property type="match status" value="1"/>
</dbReference>
<feature type="transmembrane region" description="Helical" evidence="12">
    <location>
        <begin position="564"/>
        <end position="584"/>
    </location>
</feature>
<dbReference type="AlphaFoldDB" id="D3AYY3"/>
<evidence type="ECO:0000256" key="12">
    <source>
        <dbReference type="SAM" id="Phobius"/>
    </source>
</evidence>
<dbReference type="PANTHER" id="PTHR46924">
    <property type="entry name" value="METABOTROPIC GLUTAMATE RECEPTOR-LIKE PROTEIN C-RELATED-RELATED"/>
    <property type="match status" value="1"/>
</dbReference>
<keyword evidence="5" id="KW-0732">Signal</keyword>
<keyword evidence="4 12" id="KW-0812">Transmembrane</keyword>
<feature type="transmembrane region" description="Helical" evidence="12">
    <location>
        <begin position="361"/>
        <end position="383"/>
    </location>
</feature>
<dbReference type="PANTHER" id="PTHR46924:SF1">
    <property type="entry name" value="METABOTROPIC GLUTAMATE RECEPTOR-LIKE PROTEIN L"/>
    <property type="match status" value="1"/>
</dbReference>
<dbReference type="EMBL" id="ADBJ01000004">
    <property type="protein sequence ID" value="EFA85673.1"/>
    <property type="molecule type" value="Genomic_DNA"/>
</dbReference>
<sequence>MDDTVKVEVKLAVLLPGMIADLAFNYMVNQGAGKTEQIMKVFNSTVIESLNNYDDVYSNIETLVDNGYNYIMTSDLSQQEAAFDAANRWSVKKQVYFLIRSDGSYSSKSTLVSTYDINPVSPFYMLGYIAGLQSAQMTNKIGLVVPGPDTENYYTANAFYAGANKANPNAKLYTVSTSSYDDADTAGGAIDRLSKLKIDIVSQSQTSNQVCEAFVHNGTFGLGSNGFPYESILGGSVIQSIVMNFETIFSYVGVTIQYQNYTQNDYYLDFNSGFYTLDRYSFIVDDNFKSMSNAVYNDLRSKNAADHPYLCNPLNKPMFGDNCIKFGQMLGMEQLYSQIDDQGYFAMPTTEIYDRKQINSAFVSVSAIQIGVAFIFFVLCIVFKKRLPIQYSNILFCFGLGFGAILVPIGVILFNTHQKTTGICTSRIWMLSLGYNFLIGLMIIKNTRIYFKFKQLLETRSDEISPIPPAQVYSWYTGLLLVNILLLALYTGVGNPSNHDSLGLDGIGKYEYTQNCVNNKAGDNIIYALLVFHGLQLLYGCLISWKTRTIDLEEFEETHEFASAIYLISFTLFIVIPLMAGIENQRSRDAIISSMAVFTTFTTLLIIFGSKMWKIYKPVEDDGLPQIKMQQLPDKRRGKTSPYNHSTLTKSAFLTAVVNPTGSSSFKDPADN</sequence>
<dbReference type="PROSITE" id="PS50259">
    <property type="entry name" value="G_PROTEIN_RECEP_F3_4"/>
    <property type="match status" value="1"/>
</dbReference>
<dbReference type="InterPro" id="IPR003760">
    <property type="entry name" value="PnrA-like"/>
</dbReference>
<feature type="transmembrane region" description="Helical" evidence="12">
    <location>
        <begin position="590"/>
        <end position="608"/>
    </location>
</feature>
<dbReference type="Pfam" id="PF02608">
    <property type="entry name" value="Bmp"/>
    <property type="match status" value="1"/>
</dbReference>
<evidence type="ECO:0000256" key="3">
    <source>
        <dbReference type="ARBA" id="ARBA00010620"/>
    </source>
</evidence>
<dbReference type="Gene3D" id="3.40.50.2300">
    <property type="match status" value="2"/>
</dbReference>
<evidence type="ECO:0000256" key="8">
    <source>
        <dbReference type="ARBA" id="ARBA00023136"/>
    </source>
</evidence>
<protein>
    <submittedName>
        <fullName evidence="14">G-protein-coupled receptor family 3 protein 11</fullName>
    </submittedName>
</protein>
<evidence type="ECO:0000256" key="10">
    <source>
        <dbReference type="ARBA" id="ARBA00023180"/>
    </source>
</evidence>
<dbReference type="GO" id="GO:0004930">
    <property type="term" value="F:G protein-coupled receptor activity"/>
    <property type="evidence" value="ECO:0007669"/>
    <property type="project" value="UniProtKB-KW"/>
</dbReference>
<comment type="similarity">
    <text evidence="2">In the C-terminal section; belongs to the G-protein coupled receptor 3 family. GABA-B receptor subfamily.</text>
</comment>
<evidence type="ECO:0000256" key="9">
    <source>
        <dbReference type="ARBA" id="ARBA00023170"/>
    </source>
</evidence>
<keyword evidence="7" id="KW-0297">G-protein coupled receptor</keyword>
<reference evidence="14 15" key="1">
    <citation type="journal article" date="2011" name="Genome Res.">
        <title>Phylogeny-wide analysis of social amoeba genomes highlights ancient origins for complex intercellular communication.</title>
        <authorList>
            <person name="Heidel A.J."/>
            <person name="Lawal H.M."/>
            <person name="Felder M."/>
            <person name="Schilde C."/>
            <person name="Helps N.R."/>
            <person name="Tunggal B."/>
            <person name="Rivero F."/>
            <person name="John U."/>
            <person name="Schleicher M."/>
            <person name="Eichinger L."/>
            <person name="Platzer M."/>
            <person name="Noegel A.A."/>
            <person name="Schaap P."/>
            <person name="Gloeckner G."/>
        </authorList>
    </citation>
    <scope>NUCLEOTIDE SEQUENCE [LARGE SCALE GENOMIC DNA]</scope>
    <source>
        <strain evidence="15">ATCC 26659 / Pp 5 / PN500</strain>
    </source>
</reference>
<gene>
    <name evidence="14" type="primary">grlL</name>
    <name evidence="14" type="ORF">PPL_00902</name>
</gene>
<evidence type="ECO:0000256" key="6">
    <source>
        <dbReference type="ARBA" id="ARBA00022989"/>
    </source>
</evidence>
<dbReference type="InterPro" id="IPR017978">
    <property type="entry name" value="GPCR_3_C"/>
</dbReference>
<dbReference type="InterPro" id="IPR051530">
    <property type="entry name" value="mGluR/GABA-B-like"/>
</dbReference>
<dbReference type="RefSeq" id="XP_020437780.1">
    <property type="nucleotide sequence ID" value="XM_020571922.1"/>
</dbReference>
<dbReference type="GO" id="GO:0005886">
    <property type="term" value="C:plasma membrane"/>
    <property type="evidence" value="ECO:0007669"/>
    <property type="project" value="InterPro"/>
</dbReference>
<evidence type="ECO:0000259" key="13">
    <source>
        <dbReference type="PROSITE" id="PS50259"/>
    </source>
</evidence>
<dbReference type="Pfam" id="PF00003">
    <property type="entry name" value="7tm_3"/>
    <property type="match status" value="1"/>
</dbReference>
<comment type="similarity">
    <text evidence="3">In the N-terminal section; belongs to the BMP lipoprotein family.</text>
</comment>
<dbReference type="GeneID" id="31356433"/>
<keyword evidence="6 12" id="KW-1133">Transmembrane helix</keyword>
<feature type="transmembrane region" description="Helical" evidence="12">
    <location>
        <begin position="525"/>
        <end position="543"/>
    </location>
</feature>
<dbReference type="Proteomes" id="UP000001396">
    <property type="component" value="Unassembled WGS sequence"/>
</dbReference>
<name>D3AYY3_HETP5</name>
<evidence type="ECO:0000256" key="1">
    <source>
        <dbReference type="ARBA" id="ARBA00004141"/>
    </source>
</evidence>
<feature type="transmembrane region" description="Helical" evidence="12">
    <location>
        <begin position="428"/>
        <end position="451"/>
    </location>
</feature>
<keyword evidence="11" id="KW-0807">Transducer</keyword>
<keyword evidence="10" id="KW-0325">Glycoprotein</keyword>
<feature type="domain" description="G-protein coupled receptors family 3 profile" evidence="13">
    <location>
        <begin position="418"/>
        <end position="615"/>
    </location>
</feature>
<evidence type="ECO:0000256" key="2">
    <source>
        <dbReference type="ARBA" id="ARBA00005414"/>
    </source>
</evidence>
<organism evidence="14 15">
    <name type="scientific">Heterostelium pallidum (strain ATCC 26659 / Pp 5 / PN500)</name>
    <name type="common">Cellular slime mold</name>
    <name type="synonym">Polysphondylium pallidum</name>
    <dbReference type="NCBI Taxonomy" id="670386"/>
    <lineage>
        <taxon>Eukaryota</taxon>
        <taxon>Amoebozoa</taxon>
        <taxon>Evosea</taxon>
        <taxon>Eumycetozoa</taxon>
        <taxon>Dictyostelia</taxon>
        <taxon>Acytosteliales</taxon>
        <taxon>Acytosteliaceae</taxon>
        <taxon>Heterostelium</taxon>
    </lineage>
</organism>
<accession>D3AYY3</accession>